<dbReference type="Gene3D" id="3.40.1190.10">
    <property type="entry name" value="Mur-like, catalytic domain"/>
    <property type="match status" value="1"/>
</dbReference>
<dbReference type="InterPro" id="IPR005863">
    <property type="entry name" value="UDP-N-AcMur_synth"/>
</dbReference>
<dbReference type="GO" id="GO:0009252">
    <property type="term" value="P:peptidoglycan biosynthetic process"/>
    <property type="evidence" value="ECO:0007669"/>
    <property type="project" value="UniProtKB-UniRule"/>
</dbReference>
<dbReference type="HAMAP" id="MF_02019">
    <property type="entry name" value="MurF"/>
    <property type="match status" value="1"/>
</dbReference>
<keyword evidence="4 10" id="KW-0547">Nucleotide-binding</keyword>
<dbReference type="GO" id="GO:0008360">
    <property type="term" value="P:regulation of cell shape"/>
    <property type="evidence" value="ECO:0007669"/>
    <property type="project" value="UniProtKB-KW"/>
</dbReference>
<evidence type="ECO:0000256" key="6">
    <source>
        <dbReference type="ARBA" id="ARBA00022960"/>
    </source>
</evidence>
<dbReference type="AlphaFoldDB" id="A0A173TEK6"/>
<feature type="binding site" evidence="10">
    <location>
        <begin position="117"/>
        <end position="123"/>
    </location>
    <ligand>
        <name>ATP</name>
        <dbReference type="ChEBI" id="CHEBI:30616"/>
    </ligand>
</feature>
<evidence type="ECO:0000313" key="15">
    <source>
        <dbReference type="EMBL" id="CUN00589.1"/>
    </source>
</evidence>
<evidence type="ECO:0000259" key="13">
    <source>
        <dbReference type="Pfam" id="PF02875"/>
    </source>
</evidence>
<evidence type="ECO:0000256" key="1">
    <source>
        <dbReference type="ARBA" id="ARBA00022490"/>
    </source>
</evidence>
<keyword evidence="3 10" id="KW-0132">Cell division</keyword>
<dbReference type="Pfam" id="PF08245">
    <property type="entry name" value="Mur_ligase_M"/>
    <property type="match status" value="1"/>
</dbReference>
<dbReference type="UniPathway" id="UPA00219"/>
<dbReference type="Gene3D" id="3.90.190.20">
    <property type="entry name" value="Mur ligase, C-terminal domain"/>
    <property type="match status" value="1"/>
</dbReference>
<dbReference type="GO" id="GO:0051301">
    <property type="term" value="P:cell division"/>
    <property type="evidence" value="ECO:0007669"/>
    <property type="project" value="UniProtKB-KW"/>
</dbReference>
<organism evidence="15 16">
    <name type="scientific">Eubacterium ramulus</name>
    <dbReference type="NCBI Taxonomy" id="39490"/>
    <lineage>
        <taxon>Bacteria</taxon>
        <taxon>Bacillati</taxon>
        <taxon>Bacillota</taxon>
        <taxon>Clostridia</taxon>
        <taxon>Eubacteriales</taxon>
        <taxon>Eubacteriaceae</taxon>
        <taxon>Eubacterium</taxon>
    </lineage>
</organism>
<feature type="domain" description="Mur ligase N-terminal catalytic" evidence="12">
    <location>
        <begin position="32"/>
        <end position="98"/>
    </location>
</feature>
<dbReference type="Pfam" id="PF02875">
    <property type="entry name" value="Mur_ligase_C"/>
    <property type="match status" value="1"/>
</dbReference>
<dbReference type="SUPFAM" id="SSF63418">
    <property type="entry name" value="MurE/MurF N-terminal domain"/>
    <property type="match status" value="1"/>
</dbReference>
<dbReference type="GO" id="GO:0071555">
    <property type="term" value="P:cell wall organization"/>
    <property type="evidence" value="ECO:0007669"/>
    <property type="project" value="UniProtKB-KW"/>
</dbReference>
<evidence type="ECO:0000313" key="16">
    <source>
        <dbReference type="Proteomes" id="UP000095492"/>
    </source>
</evidence>
<keyword evidence="7 10" id="KW-0573">Peptidoglycan synthesis</keyword>
<dbReference type="GO" id="GO:0005737">
    <property type="term" value="C:cytoplasm"/>
    <property type="evidence" value="ECO:0007669"/>
    <property type="project" value="UniProtKB-SubCell"/>
</dbReference>
<evidence type="ECO:0000256" key="9">
    <source>
        <dbReference type="ARBA" id="ARBA00023316"/>
    </source>
</evidence>
<dbReference type="PANTHER" id="PTHR43024">
    <property type="entry name" value="UDP-N-ACETYLMURAMOYL-TRIPEPTIDE--D-ALANYL-D-ALANINE LIGASE"/>
    <property type="match status" value="1"/>
</dbReference>
<proteinExistence type="inferred from homology"/>
<keyword evidence="1 10" id="KW-0963">Cytoplasm</keyword>
<dbReference type="InterPro" id="IPR036615">
    <property type="entry name" value="Mur_ligase_C_dom_sf"/>
</dbReference>
<comment type="subcellular location">
    <subcellularLocation>
        <location evidence="10 11">Cytoplasm</location>
    </subcellularLocation>
</comment>
<comment type="similarity">
    <text evidence="10">Belongs to the MurCDEF family. MurF subfamily.</text>
</comment>
<keyword evidence="8 10" id="KW-0131">Cell cycle</keyword>
<evidence type="ECO:0000256" key="3">
    <source>
        <dbReference type="ARBA" id="ARBA00022618"/>
    </source>
</evidence>
<dbReference type="PANTHER" id="PTHR43024:SF1">
    <property type="entry name" value="UDP-N-ACETYLMURAMOYL-TRIPEPTIDE--D-ALANYL-D-ALANINE LIGASE"/>
    <property type="match status" value="1"/>
</dbReference>
<feature type="domain" description="Mur ligase C-terminal" evidence="13">
    <location>
        <begin position="332"/>
        <end position="452"/>
    </location>
</feature>
<dbReference type="InterPro" id="IPR004101">
    <property type="entry name" value="Mur_ligase_C"/>
</dbReference>
<dbReference type="Gene3D" id="3.40.1390.10">
    <property type="entry name" value="MurE/MurF, N-terminal domain"/>
    <property type="match status" value="1"/>
</dbReference>
<evidence type="ECO:0000256" key="11">
    <source>
        <dbReference type="RuleBase" id="RU004136"/>
    </source>
</evidence>
<accession>A0A173TEK6</accession>
<comment type="pathway">
    <text evidence="10 11">Cell wall biogenesis; peptidoglycan biosynthesis.</text>
</comment>
<evidence type="ECO:0000259" key="14">
    <source>
        <dbReference type="Pfam" id="PF08245"/>
    </source>
</evidence>
<reference evidence="15 16" key="1">
    <citation type="submission" date="2015-09" db="EMBL/GenBank/DDBJ databases">
        <authorList>
            <consortium name="Pathogen Informatics"/>
        </authorList>
    </citation>
    <scope>NUCLEOTIDE SEQUENCE [LARGE SCALE GENOMIC DNA]</scope>
    <source>
        <strain evidence="15 16">2789STDY5608891</strain>
    </source>
</reference>
<dbReference type="Proteomes" id="UP000095492">
    <property type="component" value="Unassembled WGS sequence"/>
</dbReference>
<evidence type="ECO:0000259" key="12">
    <source>
        <dbReference type="Pfam" id="PF01225"/>
    </source>
</evidence>
<dbReference type="GeneID" id="97389717"/>
<evidence type="ECO:0000256" key="8">
    <source>
        <dbReference type="ARBA" id="ARBA00023306"/>
    </source>
</evidence>
<dbReference type="RefSeq" id="WP_022036663.1">
    <property type="nucleotide sequence ID" value="NZ_CAXUGT010000014.1"/>
</dbReference>
<dbReference type="STRING" id="39490.ERS852448_01441"/>
<dbReference type="GO" id="GO:0047480">
    <property type="term" value="F:UDP-N-acetylmuramoyl-tripeptide-D-alanyl-D-alanine ligase activity"/>
    <property type="evidence" value="ECO:0007669"/>
    <property type="project" value="UniProtKB-UniRule"/>
</dbReference>
<keyword evidence="6 10" id="KW-0133">Cell shape</keyword>
<evidence type="ECO:0000256" key="4">
    <source>
        <dbReference type="ARBA" id="ARBA00022741"/>
    </source>
</evidence>
<dbReference type="InterPro" id="IPR036565">
    <property type="entry name" value="Mur-like_cat_sf"/>
</dbReference>
<dbReference type="SUPFAM" id="SSF53623">
    <property type="entry name" value="MurD-like peptide ligases, catalytic domain"/>
    <property type="match status" value="1"/>
</dbReference>
<dbReference type="EC" id="6.3.2.10" evidence="10 11"/>
<keyword evidence="5 10" id="KW-0067">ATP-binding</keyword>
<dbReference type="NCBIfam" id="TIGR01143">
    <property type="entry name" value="murF"/>
    <property type="match status" value="1"/>
</dbReference>
<gene>
    <name evidence="10 15" type="primary">murF</name>
    <name evidence="15" type="ORF">ERS852448_01441</name>
</gene>
<dbReference type="InterPro" id="IPR013221">
    <property type="entry name" value="Mur_ligase_cen"/>
</dbReference>
<sequence>MNNHTLQQMTLENIARACGGTYVGEDTLRGSEITGAVIDSRQVEPGYLYIPIRGERVDGHRFIPDVFEKGALAVLSEEPLENPAGPYILVASSEQALKDIAEFYRSTLAIKIIGITGSVGKTSTKEMISAVLEQKYNVLKTEGNFNNEIGLPLTILRIRREHEAAVVEMGISEFGEMHRIAKVAKPDICVMTNIGQCHLENLIDRDGVLRAKSEIFDFLKPDGHIVLNGNDDKLITVSEAHGVKPIFYHVEDGTAPAADITYEVTADEIENKGLRGLNAVLHFPEEDCQIHEPIPGVHNVYNACAAACVGRIMGLTNEEICEGISHAKTIAGRTNLITVGELLVIDDCYNANPVSMKASLDVLAQADGRKIAVLGDMGELGENECEMHYEVGKYAANQGVDVLFCCGTLSEELAKGAQRGHTQVMYFKTLDKMMLALVPYLRNGDTVLVKASHFMEFSKVVEAICKAWEE</sequence>
<dbReference type="InterPro" id="IPR035911">
    <property type="entry name" value="MurE/MurF_N"/>
</dbReference>
<protein>
    <recommendedName>
        <fullName evidence="10 11">UDP-N-acetylmuramoyl-tripeptide--D-alanyl-D-alanine ligase</fullName>
        <ecNumber evidence="10 11">6.3.2.10</ecNumber>
    </recommendedName>
    <alternativeName>
        <fullName evidence="10">D-alanyl-D-alanine-adding enzyme</fullName>
    </alternativeName>
</protein>
<evidence type="ECO:0000256" key="5">
    <source>
        <dbReference type="ARBA" id="ARBA00022840"/>
    </source>
</evidence>
<comment type="function">
    <text evidence="10 11">Involved in cell wall formation. Catalyzes the final step in the synthesis of UDP-N-acetylmuramoyl-pentapeptide, the precursor of murein.</text>
</comment>
<dbReference type="GO" id="GO:0005524">
    <property type="term" value="F:ATP binding"/>
    <property type="evidence" value="ECO:0007669"/>
    <property type="project" value="UniProtKB-UniRule"/>
</dbReference>
<name>A0A173TEK6_EUBRA</name>
<feature type="domain" description="Mur ligase central" evidence="14">
    <location>
        <begin position="115"/>
        <end position="309"/>
    </location>
</feature>
<keyword evidence="2 10" id="KW-0436">Ligase</keyword>
<dbReference type="EMBL" id="CYYA01000008">
    <property type="protein sequence ID" value="CUN00589.1"/>
    <property type="molecule type" value="Genomic_DNA"/>
</dbReference>
<evidence type="ECO:0000256" key="7">
    <source>
        <dbReference type="ARBA" id="ARBA00022984"/>
    </source>
</evidence>
<dbReference type="OrthoDB" id="9801978at2"/>
<evidence type="ECO:0000256" key="10">
    <source>
        <dbReference type="HAMAP-Rule" id="MF_02019"/>
    </source>
</evidence>
<dbReference type="Pfam" id="PF01225">
    <property type="entry name" value="Mur_ligase"/>
    <property type="match status" value="1"/>
</dbReference>
<dbReference type="InterPro" id="IPR051046">
    <property type="entry name" value="MurCDEF_CellWall_CoF430Synth"/>
</dbReference>
<evidence type="ECO:0000256" key="2">
    <source>
        <dbReference type="ARBA" id="ARBA00022598"/>
    </source>
</evidence>
<dbReference type="SUPFAM" id="SSF53244">
    <property type="entry name" value="MurD-like peptide ligases, peptide-binding domain"/>
    <property type="match status" value="1"/>
</dbReference>
<dbReference type="InterPro" id="IPR000713">
    <property type="entry name" value="Mur_ligase_N"/>
</dbReference>
<keyword evidence="9 10" id="KW-0961">Cell wall biogenesis/degradation</keyword>
<comment type="catalytic activity">
    <reaction evidence="10 11">
        <text>D-alanyl-D-alanine + UDP-N-acetyl-alpha-D-muramoyl-L-alanyl-gamma-D-glutamyl-meso-2,6-diaminopimelate + ATP = UDP-N-acetyl-alpha-D-muramoyl-L-alanyl-gamma-D-glutamyl-meso-2,6-diaminopimeloyl-D-alanyl-D-alanine + ADP + phosphate + H(+)</text>
        <dbReference type="Rhea" id="RHEA:28374"/>
        <dbReference type="ChEBI" id="CHEBI:15378"/>
        <dbReference type="ChEBI" id="CHEBI:30616"/>
        <dbReference type="ChEBI" id="CHEBI:43474"/>
        <dbReference type="ChEBI" id="CHEBI:57822"/>
        <dbReference type="ChEBI" id="CHEBI:61386"/>
        <dbReference type="ChEBI" id="CHEBI:83905"/>
        <dbReference type="ChEBI" id="CHEBI:456216"/>
        <dbReference type="EC" id="6.3.2.10"/>
    </reaction>
</comment>